<keyword evidence="2" id="KW-1185">Reference proteome</keyword>
<name>A0A835LGF7_9MAGN</name>
<proteinExistence type="predicted"/>
<dbReference type="Proteomes" id="UP000631114">
    <property type="component" value="Unassembled WGS sequence"/>
</dbReference>
<dbReference type="AlphaFoldDB" id="A0A835LGF7"/>
<protein>
    <submittedName>
        <fullName evidence="1">Uncharacterized protein</fullName>
    </submittedName>
</protein>
<organism evidence="1 2">
    <name type="scientific">Coptis chinensis</name>
    <dbReference type="NCBI Taxonomy" id="261450"/>
    <lineage>
        <taxon>Eukaryota</taxon>
        <taxon>Viridiplantae</taxon>
        <taxon>Streptophyta</taxon>
        <taxon>Embryophyta</taxon>
        <taxon>Tracheophyta</taxon>
        <taxon>Spermatophyta</taxon>
        <taxon>Magnoliopsida</taxon>
        <taxon>Ranunculales</taxon>
        <taxon>Ranunculaceae</taxon>
        <taxon>Coptidoideae</taxon>
        <taxon>Coptis</taxon>
    </lineage>
</organism>
<gene>
    <name evidence="1" type="ORF">IFM89_004601</name>
</gene>
<evidence type="ECO:0000313" key="1">
    <source>
        <dbReference type="EMBL" id="KAF9591547.1"/>
    </source>
</evidence>
<dbReference type="EMBL" id="JADFTS010000008">
    <property type="protein sequence ID" value="KAF9591547.1"/>
    <property type="molecule type" value="Genomic_DNA"/>
</dbReference>
<sequence length="133" mass="15012">MDKTQTTSTSERAAFAEVGREIQWARQGFKQGETGRKESMGNGGTVHGGKVTMALVRCTSTEKVVMESTGTLMFSRTHGMKGTRISISNIALRTQRSYEKFINHHLKHHEPKHLCSIVEYYFLQPQVEAQPQK</sequence>
<evidence type="ECO:0000313" key="2">
    <source>
        <dbReference type="Proteomes" id="UP000631114"/>
    </source>
</evidence>
<comment type="caution">
    <text evidence="1">The sequence shown here is derived from an EMBL/GenBank/DDBJ whole genome shotgun (WGS) entry which is preliminary data.</text>
</comment>
<reference evidence="1 2" key="1">
    <citation type="submission" date="2020-10" db="EMBL/GenBank/DDBJ databases">
        <title>The Coptis chinensis genome and diversification of protoberbering-type alkaloids.</title>
        <authorList>
            <person name="Wang B."/>
            <person name="Shu S."/>
            <person name="Song C."/>
            <person name="Liu Y."/>
        </authorList>
    </citation>
    <scope>NUCLEOTIDE SEQUENCE [LARGE SCALE GENOMIC DNA]</scope>
    <source>
        <strain evidence="1">HL-2020</strain>
        <tissue evidence="1">Leaf</tissue>
    </source>
</reference>
<accession>A0A835LGF7</accession>